<feature type="compositionally biased region" description="Low complexity" evidence="1">
    <location>
        <begin position="107"/>
        <end position="124"/>
    </location>
</feature>
<reference evidence="2" key="1">
    <citation type="journal article" date="2020" name="New Phytol.">
        <title>Comparative genomics reveals dynamic genome evolution in host specialist ectomycorrhizal fungi.</title>
        <authorList>
            <person name="Lofgren L.A."/>
            <person name="Nguyen N.H."/>
            <person name="Vilgalys R."/>
            <person name="Ruytinx J."/>
            <person name="Liao H.L."/>
            <person name="Branco S."/>
            <person name="Kuo A."/>
            <person name="LaButti K."/>
            <person name="Lipzen A."/>
            <person name="Andreopoulos W."/>
            <person name="Pangilinan J."/>
            <person name="Riley R."/>
            <person name="Hundley H."/>
            <person name="Na H."/>
            <person name="Barry K."/>
            <person name="Grigoriev I.V."/>
            <person name="Stajich J.E."/>
            <person name="Kennedy P.G."/>
        </authorList>
    </citation>
    <scope>NUCLEOTIDE SEQUENCE</scope>
    <source>
        <strain evidence="2">DOB743</strain>
    </source>
</reference>
<feature type="region of interest" description="Disordered" evidence="1">
    <location>
        <begin position="105"/>
        <end position="124"/>
    </location>
</feature>
<keyword evidence="3" id="KW-1185">Reference proteome</keyword>
<evidence type="ECO:0000313" key="2">
    <source>
        <dbReference type="EMBL" id="KAG1776421.1"/>
    </source>
</evidence>
<protein>
    <submittedName>
        <fullName evidence="2">Uncharacterized protein</fullName>
    </submittedName>
</protein>
<dbReference type="AlphaFoldDB" id="A0A9P6ZTU5"/>
<organism evidence="2 3">
    <name type="scientific">Suillus placidus</name>
    <dbReference type="NCBI Taxonomy" id="48579"/>
    <lineage>
        <taxon>Eukaryota</taxon>
        <taxon>Fungi</taxon>
        <taxon>Dikarya</taxon>
        <taxon>Basidiomycota</taxon>
        <taxon>Agaricomycotina</taxon>
        <taxon>Agaricomycetes</taxon>
        <taxon>Agaricomycetidae</taxon>
        <taxon>Boletales</taxon>
        <taxon>Suillineae</taxon>
        <taxon>Suillaceae</taxon>
        <taxon>Suillus</taxon>
    </lineage>
</organism>
<gene>
    <name evidence="2" type="ORF">EV702DRAFT_349790</name>
</gene>
<name>A0A9P6ZTU5_9AGAM</name>
<dbReference type="EMBL" id="JABBWD010000027">
    <property type="protein sequence ID" value="KAG1776421.1"/>
    <property type="molecule type" value="Genomic_DNA"/>
</dbReference>
<accession>A0A9P6ZTU5</accession>
<evidence type="ECO:0000256" key="1">
    <source>
        <dbReference type="SAM" id="MobiDB-lite"/>
    </source>
</evidence>
<dbReference type="Proteomes" id="UP000714275">
    <property type="component" value="Unassembled WGS sequence"/>
</dbReference>
<evidence type="ECO:0000313" key="3">
    <source>
        <dbReference type="Proteomes" id="UP000714275"/>
    </source>
</evidence>
<sequence length="124" mass="14214">MCIRLVFTKQLLFVVLLCLRITKYCVAVFISPHHLPLCRRRRHPQRARLRACRRHHRAYCHAAITLLSAIESMVFGPCILTTLHTTRLDTSLTALKWISDQHSLVPSHISSGSSASRAWSYAHQ</sequence>
<comment type="caution">
    <text evidence="2">The sequence shown here is derived from an EMBL/GenBank/DDBJ whole genome shotgun (WGS) entry which is preliminary data.</text>
</comment>
<proteinExistence type="predicted"/>